<feature type="compositionally biased region" description="Basic and acidic residues" evidence="1">
    <location>
        <begin position="173"/>
        <end position="187"/>
    </location>
</feature>
<dbReference type="AlphaFoldDB" id="A0AAD9ZX21"/>
<dbReference type="Pfam" id="PF05623">
    <property type="entry name" value="DUF789"/>
    <property type="match status" value="1"/>
</dbReference>
<dbReference type="Proteomes" id="UP001281410">
    <property type="component" value="Unassembled WGS sequence"/>
</dbReference>
<dbReference type="EMBL" id="JANJYJ010000008">
    <property type="protein sequence ID" value="KAK3194189.1"/>
    <property type="molecule type" value="Genomic_DNA"/>
</dbReference>
<dbReference type="InterPro" id="IPR008507">
    <property type="entry name" value="DUF789"/>
</dbReference>
<accession>A0AAD9ZX21</accession>
<organism evidence="2 3">
    <name type="scientific">Dipteronia sinensis</name>
    <dbReference type="NCBI Taxonomy" id="43782"/>
    <lineage>
        <taxon>Eukaryota</taxon>
        <taxon>Viridiplantae</taxon>
        <taxon>Streptophyta</taxon>
        <taxon>Embryophyta</taxon>
        <taxon>Tracheophyta</taxon>
        <taxon>Spermatophyta</taxon>
        <taxon>Magnoliopsida</taxon>
        <taxon>eudicotyledons</taxon>
        <taxon>Gunneridae</taxon>
        <taxon>Pentapetalae</taxon>
        <taxon>rosids</taxon>
        <taxon>malvids</taxon>
        <taxon>Sapindales</taxon>
        <taxon>Sapindaceae</taxon>
        <taxon>Hippocastanoideae</taxon>
        <taxon>Acereae</taxon>
        <taxon>Dipteronia</taxon>
    </lineage>
</organism>
<gene>
    <name evidence="2" type="ORF">Dsin_025499</name>
</gene>
<dbReference type="PANTHER" id="PTHR31343:SF4">
    <property type="entry name" value="DUF789 DOMAIN-CONTAINING PROTEIN"/>
    <property type="match status" value="1"/>
</dbReference>
<keyword evidence="3" id="KW-1185">Reference proteome</keyword>
<protein>
    <submittedName>
        <fullName evidence="2">Uncharacterized protein</fullName>
    </submittedName>
</protein>
<proteinExistence type="predicted"/>
<feature type="compositionally biased region" description="Polar residues" evidence="1">
    <location>
        <begin position="65"/>
        <end position="80"/>
    </location>
</feature>
<sequence length="413" mass="47056">MSNSCGFAVTRTHSGDRFYNPPAMRWHQQLLFRQHQLQGQLQRQLRNENRVDSPEVDTRTDSDESTLSRPNSVCSASAASTPRNADLTNLDRLIDSVTPFVPAQFSSEAKLSGLRTCEADMLPFFSLVDLWESFSEWSVYGVEVPLLLNGGDTVKQYYVPSLSGIQLYIDPHRLRRPGEDSDAETSRETTCSAESSDHEAETLAKGVDGTRDQHNLMNLNSQRLNRLALSDKQTVSSTSDETEFCCSPRFPIFEYFEQEQPRHRKPLYDKVSSLASRFPDIRMYRSCDLLPESWVSVAWYPIYRIHVGPTLQNLDASFLTFHSLSTHTRSKNQPQSNASSGRNVFGIDASSKVSVPVFGLASYKLRKSILNPHGANEWQQAESLWEAADNWLRHLKVDHPDFRFFVNHNSQWR</sequence>
<dbReference type="PANTHER" id="PTHR31343">
    <property type="entry name" value="T15D22.8"/>
    <property type="match status" value="1"/>
</dbReference>
<evidence type="ECO:0000313" key="3">
    <source>
        <dbReference type="Proteomes" id="UP001281410"/>
    </source>
</evidence>
<evidence type="ECO:0000256" key="1">
    <source>
        <dbReference type="SAM" id="MobiDB-lite"/>
    </source>
</evidence>
<evidence type="ECO:0000313" key="2">
    <source>
        <dbReference type="EMBL" id="KAK3194189.1"/>
    </source>
</evidence>
<reference evidence="2" key="1">
    <citation type="journal article" date="2023" name="Plant J.">
        <title>Genome sequences and population genomics provide insights into the demographic history, inbreeding, and mutation load of two 'living fossil' tree species of Dipteronia.</title>
        <authorList>
            <person name="Feng Y."/>
            <person name="Comes H.P."/>
            <person name="Chen J."/>
            <person name="Zhu S."/>
            <person name="Lu R."/>
            <person name="Zhang X."/>
            <person name="Li P."/>
            <person name="Qiu J."/>
            <person name="Olsen K.M."/>
            <person name="Qiu Y."/>
        </authorList>
    </citation>
    <scope>NUCLEOTIDE SEQUENCE</scope>
    <source>
        <strain evidence="2">NBL</strain>
    </source>
</reference>
<feature type="region of interest" description="Disordered" evidence="1">
    <location>
        <begin position="173"/>
        <end position="201"/>
    </location>
</feature>
<name>A0AAD9ZX21_9ROSI</name>
<feature type="compositionally biased region" description="Basic and acidic residues" evidence="1">
    <location>
        <begin position="45"/>
        <end position="62"/>
    </location>
</feature>
<comment type="caution">
    <text evidence="2">The sequence shown here is derived from an EMBL/GenBank/DDBJ whole genome shotgun (WGS) entry which is preliminary data.</text>
</comment>
<feature type="region of interest" description="Disordered" evidence="1">
    <location>
        <begin position="44"/>
        <end position="80"/>
    </location>
</feature>